<reference evidence="9" key="1">
    <citation type="submission" date="2016-10" db="EMBL/GenBank/DDBJ databases">
        <authorList>
            <person name="Varghese N."/>
            <person name="Submissions S."/>
        </authorList>
    </citation>
    <scope>NUCLEOTIDE SEQUENCE [LARGE SCALE GENOMIC DNA]</scope>
    <source>
        <strain evidence="9">JS21-1</strain>
    </source>
</reference>
<evidence type="ECO:0000256" key="6">
    <source>
        <dbReference type="RuleBase" id="RU003915"/>
    </source>
</evidence>
<evidence type="ECO:0000313" key="8">
    <source>
        <dbReference type="EMBL" id="SEK31166.1"/>
    </source>
</evidence>
<dbReference type="InterPro" id="IPR001179">
    <property type="entry name" value="PPIase_FKBP_dom"/>
</dbReference>
<gene>
    <name evidence="8" type="ORF">SAMN05216382_0164</name>
</gene>
<protein>
    <recommendedName>
        <fullName evidence="6">Peptidyl-prolyl cis-trans isomerase</fullName>
        <ecNumber evidence="6">5.2.1.8</ecNumber>
    </recommendedName>
</protein>
<evidence type="ECO:0000256" key="5">
    <source>
        <dbReference type="PROSITE-ProRule" id="PRU00277"/>
    </source>
</evidence>
<organism evidence="8 9">
    <name type="scientific">Sphingomonas palmae</name>
    <dbReference type="NCBI Taxonomy" id="1855283"/>
    <lineage>
        <taxon>Bacteria</taxon>
        <taxon>Pseudomonadati</taxon>
        <taxon>Pseudomonadota</taxon>
        <taxon>Alphaproteobacteria</taxon>
        <taxon>Sphingomonadales</taxon>
        <taxon>Sphingomonadaceae</taxon>
        <taxon>Sphingomonas</taxon>
    </lineage>
</organism>
<dbReference type="STRING" id="1855283.SAMN05216382_0164"/>
<keyword evidence="4 5" id="KW-0413">Isomerase</keyword>
<name>A0A1H7FYN6_9SPHN</name>
<proteinExistence type="inferred from homology"/>
<accession>A0A1H7FYN6</accession>
<comment type="catalytic activity">
    <reaction evidence="1 5 6">
        <text>[protein]-peptidylproline (omega=180) = [protein]-peptidylproline (omega=0)</text>
        <dbReference type="Rhea" id="RHEA:16237"/>
        <dbReference type="Rhea" id="RHEA-COMP:10747"/>
        <dbReference type="Rhea" id="RHEA-COMP:10748"/>
        <dbReference type="ChEBI" id="CHEBI:83833"/>
        <dbReference type="ChEBI" id="CHEBI:83834"/>
        <dbReference type="EC" id="5.2.1.8"/>
    </reaction>
</comment>
<dbReference type="RefSeq" id="WP_093002391.1">
    <property type="nucleotide sequence ID" value="NZ_FNZZ01000001.1"/>
</dbReference>
<dbReference type="Gene3D" id="3.10.50.40">
    <property type="match status" value="1"/>
</dbReference>
<dbReference type="EC" id="5.2.1.8" evidence="6"/>
<feature type="domain" description="PPIase FKBP-type" evidence="7">
    <location>
        <begin position="65"/>
        <end position="147"/>
    </location>
</feature>
<evidence type="ECO:0000256" key="1">
    <source>
        <dbReference type="ARBA" id="ARBA00000971"/>
    </source>
</evidence>
<dbReference type="GO" id="GO:0003755">
    <property type="term" value="F:peptidyl-prolyl cis-trans isomerase activity"/>
    <property type="evidence" value="ECO:0007669"/>
    <property type="project" value="UniProtKB-UniRule"/>
</dbReference>
<evidence type="ECO:0000256" key="3">
    <source>
        <dbReference type="ARBA" id="ARBA00023110"/>
    </source>
</evidence>
<dbReference type="InterPro" id="IPR046357">
    <property type="entry name" value="PPIase_dom_sf"/>
</dbReference>
<dbReference type="EMBL" id="FNZZ01000001">
    <property type="protein sequence ID" value="SEK31166.1"/>
    <property type="molecule type" value="Genomic_DNA"/>
</dbReference>
<dbReference type="Pfam" id="PF00254">
    <property type="entry name" value="FKBP_C"/>
    <property type="match status" value="1"/>
</dbReference>
<evidence type="ECO:0000256" key="4">
    <source>
        <dbReference type="ARBA" id="ARBA00023235"/>
    </source>
</evidence>
<evidence type="ECO:0000259" key="7">
    <source>
        <dbReference type="PROSITE" id="PS50059"/>
    </source>
</evidence>
<dbReference type="SUPFAM" id="SSF54534">
    <property type="entry name" value="FKBP-like"/>
    <property type="match status" value="1"/>
</dbReference>
<dbReference type="PANTHER" id="PTHR43811">
    <property type="entry name" value="FKBP-TYPE PEPTIDYL-PROLYL CIS-TRANS ISOMERASE FKPA"/>
    <property type="match status" value="1"/>
</dbReference>
<dbReference type="PROSITE" id="PS50059">
    <property type="entry name" value="FKBP_PPIASE"/>
    <property type="match status" value="1"/>
</dbReference>
<evidence type="ECO:0000256" key="2">
    <source>
        <dbReference type="ARBA" id="ARBA00006577"/>
    </source>
</evidence>
<keyword evidence="9" id="KW-1185">Reference proteome</keyword>
<dbReference type="OrthoDB" id="9812109at2"/>
<evidence type="ECO:0000313" key="9">
    <source>
        <dbReference type="Proteomes" id="UP000199214"/>
    </source>
</evidence>
<dbReference type="PANTHER" id="PTHR43811:SF57">
    <property type="entry name" value="FKBP-TYPE PEPTIDYL-PROLYL CIS-TRANS ISOMERASE FKPA-RELATED"/>
    <property type="match status" value="1"/>
</dbReference>
<dbReference type="AlphaFoldDB" id="A0A1H7FYN6"/>
<comment type="similarity">
    <text evidence="2 6">Belongs to the FKBP-type PPIase family.</text>
</comment>
<keyword evidence="3 5" id="KW-0697">Rotamase</keyword>
<sequence length="184" mass="19557">MSTVTAVPIAPVKRAYVLWLWLGLAFALVAGVALAQAGSTGIQTTASGLRYKVLKQGSGPHPTDADVALVRYEGRLMNGTVFDKADQPTALPVARMIPGFTEGLKLMSKGAKYRFWIKPELAYGAEDKGPIPANSTLQFDVELVDFMSEEQIRAMQQMMMQQQGGMLGGAAAGSAVPGGEPQGR</sequence>
<dbReference type="Proteomes" id="UP000199214">
    <property type="component" value="Unassembled WGS sequence"/>
</dbReference>